<dbReference type="Gene3D" id="1.20.120.530">
    <property type="entry name" value="GntR ligand-binding domain-like"/>
    <property type="match status" value="1"/>
</dbReference>
<keyword evidence="1" id="KW-0805">Transcription regulation</keyword>
<protein>
    <submittedName>
        <fullName evidence="5">Transcriptional regulator, GntR family</fullName>
    </submittedName>
</protein>
<evidence type="ECO:0000313" key="6">
    <source>
        <dbReference type="Proteomes" id="UP001157910"/>
    </source>
</evidence>
<dbReference type="SUPFAM" id="SSF48008">
    <property type="entry name" value="GntR ligand-binding domain-like"/>
    <property type="match status" value="1"/>
</dbReference>
<gene>
    <name evidence="5" type="ORF">SAMN06296065_106105</name>
</gene>
<dbReference type="RefSeq" id="WP_283406324.1">
    <property type="nucleotide sequence ID" value="NZ_FXUI01000006.1"/>
</dbReference>
<dbReference type="Pfam" id="PF07729">
    <property type="entry name" value="FCD"/>
    <property type="match status" value="1"/>
</dbReference>
<name>A0ABY1QLI2_9SPHN</name>
<dbReference type="PANTHER" id="PTHR43537">
    <property type="entry name" value="TRANSCRIPTIONAL REGULATOR, GNTR FAMILY"/>
    <property type="match status" value="1"/>
</dbReference>
<dbReference type="CDD" id="cd07377">
    <property type="entry name" value="WHTH_GntR"/>
    <property type="match status" value="1"/>
</dbReference>
<keyword evidence="6" id="KW-1185">Reference proteome</keyword>
<evidence type="ECO:0000256" key="3">
    <source>
        <dbReference type="ARBA" id="ARBA00023163"/>
    </source>
</evidence>
<dbReference type="InterPro" id="IPR036388">
    <property type="entry name" value="WH-like_DNA-bd_sf"/>
</dbReference>
<evidence type="ECO:0000256" key="2">
    <source>
        <dbReference type="ARBA" id="ARBA00023125"/>
    </source>
</evidence>
<dbReference type="InterPro" id="IPR011711">
    <property type="entry name" value="GntR_C"/>
</dbReference>
<proteinExistence type="predicted"/>
<organism evidence="5 6">
    <name type="scientific">Novosphingobium panipatense</name>
    <dbReference type="NCBI Taxonomy" id="428991"/>
    <lineage>
        <taxon>Bacteria</taxon>
        <taxon>Pseudomonadati</taxon>
        <taxon>Pseudomonadota</taxon>
        <taxon>Alphaproteobacteria</taxon>
        <taxon>Sphingomonadales</taxon>
        <taxon>Sphingomonadaceae</taxon>
        <taxon>Novosphingobium</taxon>
    </lineage>
</organism>
<evidence type="ECO:0000259" key="4">
    <source>
        <dbReference type="PROSITE" id="PS50949"/>
    </source>
</evidence>
<reference evidence="5 6" key="1">
    <citation type="submission" date="2017-05" db="EMBL/GenBank/DDBJ databases">
        <authorList>
            <person name="Varghese N."/>
            <person name="Submissions S."/>
        </authorList>
    </citation>
    <scope>NUCLEOTIDE SEQUENCE [LARGE SCALE GENOMIC DNA]</scope>
    <source>
        <strain evidence="5 6">SM16</strain>
    </source>
</reference>
<dbReference type="SMART" id="SM00345">
    <property type="entry name" value="HTH_GNTR"/>
    <property type="match status" value="1"/>
</dbReference>
<dbReference type="PROSITE" id="PS50949">
    <property type="entry name" value="HTH_GNTR"/>
    <property type="match status" value="1"/>
</dbReference>
<dbReference type="InterPro" id="IPR000524">
    <property type="entry name" value="Tscrpt_reg_HTH_GntR"/>
</dbReference>
<dbReference type="SUPFAM" id="SSF46785">
    <property type="entry name" value="Winged helix' DNA-binding domain"/>
    <property type="match status" value="1"/>
</dbReference>
<dbReference type="Proteomes" id="UP001157910">
    <property type="component" value="Unassembled WGS sequence"/>
</dbReference>
<feature type="domain" description="HTH gntR-type" evidence="4">
    <location>
        <begin position="2"/>
        <end position="69"/>
    </location>
</feature>
<evidence type="ECO:0000256" key="1">
    <source>
        <dbReference type="ARBA" id="ARBA00023015"/>
    </source>
</evidence>
<dbReference type="EMBL" id="FXUI01000006">
    <property type="protein sequence ID" value="SMP72016.1"/>
    <property type="molecule type" value="Genomic_DNA"/>
</dbReference>
<accession>A0ABY1QLI2</accession>
<keyword evidence="2" id="KW-0238">DNA-binding</keyword>
<dbReference type="Pfam" id="PF00392">
    <property type="entry name" value="GntR"/>
    <property type="match status" value="1"/>
</dbReference>
<evidence type="ECO:0000313" key="5">
    <source>
        <dbReference type="EMBL" id="SMP72016.1"/>
    </source>
</evidence>
<comment type="caution">
    <text evidence="5">The sequence shown here is derived from an EMBL/GenBank/DDBJ whole genome shotgun (WGS) entry which is preliminary data.</text>
</comment>
<sequence length="218" mass="24151">MSKASDQAYLELRGRILSGALAPGTQLKEEELATICGVSRTPVREAIRRLEAELFVRRTDSQRSFVAQWSIDDIEEVFTLRGMLEAYAVRRAASRCDEGVLAKLALINEAMRAVIEASDFDVQTYLAANAEFHSLILQTAASDRLASLLGKLVMQPVVQQTALAYDREQLLRSYSEHVEITAALKQGDPDWAEALMIAHIRRALHARLPAASARGSNR</sequence>
<dbReference type="InterPro" id="IPR008920">
    <property type="entry name" value="TF_FadR/GntR_C"/>
</dbReference>
<dbReference type="InterPro" id="IPR036390">
    <property type="entry name" value="WH_DNA-bd_sf"/>
</dbReference>
<keyword evidence="3" id="KW-0804">Transcription</keyword>
<dbReference type="PANTHER" id="PTHR43537:SF45">
    <property type="entry name" value="GNTR FAMILY REGULATORY PROTEIN"/>
    <property type="match status" value="1"/>
</dbReference>
<dbReference type="SMART" id="SM00895">
    <property type="entry name" value="FCD"/>
    <property type="match status" value="1"/>
</dbReference>
<dbReference type="Gene3D" id="1.10.10.10">
    <property type="entry name" value="Winged helix-like DNA-binding domain superfamily/Winged helix DNA-binding domain"/>
    <property type="match status" value="1"/>
</dbReference>